<accession>A0ABP7PLR0</accession>
<sequence length="367" mass="41122">MFPVMQSASRINGVLFLIMMTGMVVYSLPQLWRFATTEKDAASLFLSGELSRKFEKAYDGEFFVRQAAIEAWSNLSYWAFEEGHSGVMIGKEGWLFTNQEYLFPQDLDAAVERELRAVREAAEALRQKGKRLVLLPVPMKVDVYSDYSRHVLTPKTEALHGAFLEALTRNGIEFADVRPAFLAQRHQTPLYLKRDTHWTPQGARLAAQTLAARFPDIVGSTVFTSETIGKSEFKGDLTNYIKVSEWMAPELLATELVDQYQTIAASATEDEAALFGETAVEVALVGSSYTKMDEWNLAGFVKEAIRSDLITVAVEAKGPIAAMEEFFAAGLPEDNDLKTIIWEFPVRSLLSQENSYASWRATVDQLL</sequence>
<dbReference type="RefSeq" id="WP_344807172.1">
    <property type="nucleotide sequence ID" value="NZ_BAABBO010000011.1"/>
</dbReference>
<keyword evidence="3" id="KW-0808">Transferase</keyword>
<feature type="domain" description="AlgX/AlgJ SGNH hydrolase-like" evidence="8">
    <location>
        <begin position="87"/>
        <end position="345"/>
    </location>
</feature>
<evidence type="ECO:0000313" key="9">
    <source>
        <dbReference type="EMBL" id="GAA3967653.1"/>
    </source>
</evidence>
<evidence type="ECO:0000256" key="1">
    <source>
        <dbReference type="ARBA" id="ARBA00004418"/>
    </source>
</evidence>
<protein>
    <submittedName>
        <fullName evidence="9">Alginate O-acetyltransferase</fullName>
    </submittedName>
</protein>
<gene>
    <name evidence="9" type="ORF">GCM10022278_26760</name>
</gene>
<evidence type="ECO:0000256" key="3">
    <source>
        <dbReference type="ARBA" id="ARBA00022679"/>
    </source>
</evidence>
<keyword evidence="10" id="KW-1185">Reference proteome</keyword>
<comment type="subcellular location">
    <subcellularLocation>
        <location evidence="1">Periplasm</location>
    </subcellularLocation>
</comment>
<dbReference type="InterPro" id="IPR031811">
    <property type="entry name" value="ALGX/ALGJ_SGNH-like"/>
</dbReference>
<keyword evidence="4" id="KW-0732">Signal</keyword>
<comment type="pathway">
    <text evidence="2">Glycan biosynthesis; alginate biosynthesis.</text>
</comment>
<evidence type="ECO:0000256" key="6">
    <source>
        <dbReference type="ARBA" id="ARBA00022841"/>
    </source>
</evidence>
<reference evidence="10" key="1">
    <citation type="journal article" date="2019" name="Int. J. Syst. Evol. Microbiol.">
        <title>The Global Catalogue of Microorganisms (GCM) 10K type strain sequencing project: providing services to taxonomists for standard genome sequencing and annotation.</title>
        <authorList>
            <consortium name="The Broad Institute Genomics Platform"/>
            <consortium name="The Broad Institute Genome Sequencing Center for Infectious Disease"/>
            <person name="Wu L."/>
            <person name="Ma J."/>
        </authorList>
    </citation>
    <scope>NUCLEOTIDE SEQUENCE [LARGE SCALE GENOMIC DNA]</scope>
    <source>
        <strain evidence="10">JCM 17555</strain>
    </source>
</reference>
<evidence type="ECO:0000256" key="7">
    <source>
        <dbReference type="SAM" id="Phobius"/>
    </source>
</evidence>
<evidence type="ECO:0000256" key="2">
    <source>
        <dbReference type="ARBA" id="ARBA00005182"/>
    </source>
</evidence>
<dbReference type="EMBL" id="BAABBO010000011">
    <property type="protein sequence ID" value="GAA3967653.1"/>
    <property type="molecule type" value="Genomic_DNA"/>
</dbReference>
<name>A0ABP7PLR0_9GAMM</name>
<evidence type="ECO:0000256" key="4">
    <source>
        <dbReference type="ARBA" id="ARBA00022729"/>
    </source>
</evidence>
<keyword evidence="7" id="KW-1133">Transmembrane helix</keyword>
<keyword evidence="7" id="KW-0812">Transmembrane</keyword>
<evidence type="ECO:0000259" key="8">
    <source>
        <dbReference type="Pfam" id="PF16822"/>
    </source>
</evidence>
<keyword evidence="6" id="KW-0016">Alginate biosynthesis</keyword>
<proteinExistence type="predicted"/>
<dbReference type="InterPro" id="IPR036514">
    <property type="entry name" value="SGNH_hydro_sf"/>
</dbReference>
<comment type="caution">
    <text evidence="9">The sequence shown here is derived from an EMBL/GenBank/DDBJ whole genome shotgun (WGS) entry which is preliminary data.</text>
</comment>
<dbReference type="Pfam" id="PF16822">
    <property type="entry name" value="ALGX"/>
    <property type="match status" value="1"/>
</dbReference>
<dbReference type="Proteomes" id="UP001501337">
    <property type="component" value="Unassembled WGS sequence"/>
</dbReference>
<keyword evidence="5" id="KW-0574">Periplasm</keyword>
<evidence type="ECO:0000313" key="10">
    <source>
        <dbReference type="Proteomes" id="UP001501337"/>
    </source>
</evidence>
<feature type="transmembrane region" description="Helical" evidence="7">
    <location>
        <begin position="12"/>
        <end position="32"/>
    </location>
</feature>
<evidence type="ECO:0000256" key="5">
    <source>
        <dbReference type="ARBA" id="ARBA00022764"/>
    </source>
</evidence>
<organism evidence="9 10">
    <name type="scientific">Allohahella marinimesophila</name>
    <dbReference type="NCBI Taxonomy" id="1054972"/>
    <lineage>
        <taxon>Bacteria</taxon>
        <taxon>Pseudomonadati</taxon>
        <taxon>Pseudomonadota</taxon>
        <taxon>Gammaproteobacteria</taxon>
        <taxon>Oceanospirillales</taxon>
        <taxon>Hahellaceae</taxon>
        <taxon>Allohahella</taxon>
    </lineage>
</organism>
<keyword evidence="7" id="KW-0472">Membrane</keyword>
<dbReference type="SUPFAM" id="SSF52266">
    <property type="entry name" value="SGNH hydrolase"/>
    <property type="match status" value="1"/>
</dbReference>
<dbReference type="Gene3D" id="3.40.50.1110">
    <property type="entry name" value="SGNH hydrolase"/>
    <property type="match status" value="1"/>
</dbReference>